<dbReference type="Gene3D" id="3.40.50.300">
    <property type="entry name" value="P-loop containing nucleotide triphosphate hydrolases"/>
    <property type="match status" value="2"/>
</dbReference>
<dbReference type="SMART" id="SM00487">
    <property type="entry name" value="DEXDc"/>
    <property type="match status" value="1"/>
</dbReference>
<keyword evidence="2 5" id="KW-0378">Hydrolase</keyword>
<dbReference type="InterPro" id="IPR014001">
    <property type="entry name" value="Helicase_ATP-bd"/>
</dbReference>
<sequence length="545" mass="58870">MRFCTLGARALCTSAGVRAAARRAPRTPNKHTLEKVRPTRHDAGRPDAGRPEPRTRAEVRPGELPPLGFAAPDAAHADARTFAAPPLSEGLLAQVHAVLGARARPTVPQAQALTHFFAPHRTPGATLLAAETGSGKTLAYLLPVLQSLHSTRAAGEHADVAYAAQHTPRLLPRAVVLAPTHELARQIAEVAKALSHHATHKLRVDCTSTRQFDARAADAYAKLQQYAAQAHDVGAPPHTGAPLSPDVLVTTPKRLRELCAPTHRTPLALSNAAWVVVDEADTLLDDGFRPDTTAALDAAADADVVLATATIPKTLAALLATRYPRMTTLASPHLHTLPARLTARFLDPGGSKDMAMLKEILRIFTTPACADDQILIFRDRRTSVEQLSAFLRARNVDHVALTGDADARASRTDARLAPFLHRPYTRDDAPPPDAPRILLTTSVLSRGLDFGPRVRHVFVPDAGRGRAAVQHANDNALELLHRAGRSARAGREGSVVFFEKDSAPGHTKVLINRRGQKRGVVRGQMDLLVNALRRRKRRTPRAQQT</sequence>
<dbReference type="Pfam" id="PF00270">
    <property type="entry name" value="DEAD"/>
    <property type="match status" value="1"/>
</dbReference>
<evidence type="ECO:0000313" key="9">
    <source>
        <dbReference type="EMBL" id="WFD49534.1"/>
    </source>
</evidence>
<protein>
    <recommendedName>
        <fullName evidence="5">ATP-dependent RNA helicase</fullName>
        <ecNumber evidence="5">3.6.4.13</ecNumber>
    </recommendedName>
</protein>
<comment type="function">
    <text evidence="5">RNA helicase.</text>
</comment>
<reference evidence="9 10" key="1">
    <citation type="journal article" date="2020" name="Elife">
        <title>Loss of centromere function drives karyotype evolution in closely related Malassezia species.</title>
        <authorList>
            <person name="Sankaranarayanan S.R."/>
            <person name="Ianiri G."/>
            <person name="Coelho M.A."/>
            <person name="Reza M.H."/>
            <person name="Thimmappa B.C."/>
            <person name="Ganguly P."/>
            <person name="Vadnala R.N."/>
            <person name="Sun S."/>
            <person name="Siddharthan R."/>
            <person name="Tellgren-Roth C."/>
            <person name="Dawson T.L."/>
            <person name="Heitman J."/>
            <person name="Sanyal K."/>
        </authorList>
    </citation>
    <scope>NUCLEOTIDE SEQUENCE [LARGE SCALE GENOMIC DNA]</scope>
    <source>
        <strain evidence="9">CBS14141</strain>
    </source>
</reference>
<dbReference type="Proteomes" id="UP000818624">
    <property type="component" value="Chromosome 5"/>
</dbReference>
<keyword evidence="5 9" id="KW-0347">Helicase</keyword>
<dbReference type="SMART" id="SM00490">
    <property type="entry name" value="HELICc"/>
    <property type="match status" value="1"/>
</dbReference>
<feature type="region of interest" description="Disordered" evidence="6">
    <location>
        <begin position="20"/>
        <end position="62"/>
    </location>
</feature>
<dbReference type="InterPro" id="IPR027417">
    <property type="entry name" value="P-loop_NTPase"/>
</dbReference>
<feature type="domain" description="Helicase C-terminal" evidence="8">
    <location>
        <begin position="359"/>
        <end position="528"/>
    </location>
</feature>
<dbReference type="PROSITE" id="PS51194">
    <property type="entry name" value="HELICASE_CTER"/>
    <property type="match status" value="1"/>
</dbReference>
<dbReference type="GO" id="GO:0016787">
    <property type="term" value="F:hydrolase activity"/>
    <property type="evidence" value="ECO:0007669"/>
    <property type="project" value="UniProtKB-KW"/>
</dbReference>
<accession>A0ABY8EWI1</accession>
<dbReference type="EC" id="3.6.4.13" evidence="5"/>
<keyword evidence="4 5" id="KW-0694">RNA-binding</keyword>
<evidence type="ECO:0000256" key="4">
    <source>
        <dbReference type="ARBA" id="ARBA00022884"/>
    </source>
</evidence>
<name>A0ABY8EWI1_MALFU</name>
<proteinExistence type="inferred from homology"/>
<keyword evidence="3 5" id="KW-0067">ATP-binding</keyword>
<comment type="catalytic activity">
    <reaction evidence="5">
        <text>ATP + H2O = ADP + phosphate + H(+)</text>
        <dbReference type="Rhea" id="RHEA:13065"/>
        <dbReference type="ChEBI" id="CHEBI:15377"/>
        <dbReference type="ChEBI" id="CHEBI:15378"/>
        <dbReference type="ChEBI" id="CHEBI:30616"/>
        <dbReference type="ChEBI" id="CHEBI:43474"/>
        <dbReference type="ChEBI" id="CHEBI:456216"/>
        <dbReference type="EC" id="3.6.4.13"/>
    </reaction>
</comment>
<evidence type="ECO:0000313" key="10">
    <source>
        <dbReference type="Proteomes" id="UP000818624"/>
    </source>
</evidence>
<evidence type="ECO:0000256" key="2">
    <source>
        <dbReference type="ARBA" id="ARBA00022801"/>
    </source>
</evidence>
<organism evidence="9 10">
    <name type="scientific">Malassezia furfur</name>
    <name type="common">Pityriasis versicolor infection agent</name>
    <name type="synonym">Pityrosporum furfur</name>
    <dbReference type="NCBI Taxonomy" id="55194"/>
    <lineage>
        <taxon>Eukaryota</taxon>
        <taxon>Fungi</taxon>
        <taxon>Dikarya</taxon>
        <taxon>Basidiomycota</taxon>
        <taxon>Ustilaginomycotina</taxon>
        <taxon>Malasseziomycetes</taxon>
        <taxon>Malasseziales</taxon>
        <taxon>Malasseziaceae</taxon>
        <taxon>Malassezia</taxon>
    </lineage>
</organism>
<dbReference type="EMBL" id="CP046238">
    <property type="protein sequence ID" value="WFD49534.1"/>
    <property type="molecule type" value="Genomic_DNA"/>
</dbReference>
<evidence type="ECO:0000256" key="5">
    <source>
        <dbReference type="RuleBase" id="RU365068"/>
    </source>
</evidence>
<dbReference type="InterPro" id="IPR011545">
    <property type="entry name" value="DEAD/DEAH_box_helicase_dom"/>
</dbReference>
<dbReference type="InterPro" id="IPR001650">
    <property type="entry name" value="Helicase_C-like"/>
</dbReference>
<evidence type="ECO:0000256" key="3">
    <source>
        <dbReference type="ARBA" id="ARBA00022840"/>
    </source>
</evidence>
<feature type="compositionally biased region" description="Basic residues" evidence="6">
    <location>
        <begin position="20"/>
        <end position="29"/>
    </location>
</feature>
<keyword evidence="1 5" id="KW-0547">Nucleotide-binding</keyword>
<dbReference type="PANTHER" id="PTHR24031">
    <property type="entry name" value="RNA HELICASE"/>
    <property type="match status" value="1"/>
</dbReference>
<evidence type="ECO:0000259" key="7">
    <source>
        <dbReference type="PROSITE" id="PS51192"/>
    </source>
</evidence>
<comment type="similarity">
    <text evidence="5">Belongs to the DEAD box helicase family.</text>
</comment>
<evidence type="ECO:0000256" key="6">
    <source>
        <dbReference type="SAM" id="MobiDB-lite"/>
    </source>
</evidence>
<evidence type="ECO:0000256" key="1">
    <source>
        <dbReference type="ARBA" id="ARBA00022741"/>
    </source>
</evidence>
<dbReference type="PROSITE" id="PS51192">
    <property type="entry name" value="HELICASE_ATP_BIND_1"/>
    <property type="match status" value="1"/>
</dbReference>
<feature type="compositionally biased region" description="Basic and acidic residues" evidence="6">
    <location>
        <begin position="31"/>
        <end position="61"/>
    </location>
</feature>
<dbReference type="GO" id="GO:0003724">
    <property type="term" value="F:RNA helicase activity"/>
    <property type="evidence" value="ECO:0007669"/>
    <property type="project" value="UniProtKB-EC"/>
</dbReference>
<feature type="domain" description="Helicase ATP-binding" evidence="7">
    <location>
        <begin position="117"/>
        <end position="329"/>
    </location>
</feature>
<keyword evidence="10" id="KW-1185">Reference proteome</keyword>
<gene>
    <name evidence="9" type="primary">MRH4</name>
    <name evidence="9" type="ORF">GLX27_004217</name>
</gene>
<comment type="domain">
    <text evidence="5">The Q motif is unique to and characteristic of the DEAD box family of RNA helicases and controls ATP binding and hydrolysis.</text>
</comment>
<dbReference type="SUPFAM" id="SSF52540">
    <property type="entry name" value="P-loop containing nucleoside triphosphate hydrolases"/>
    <property type="match status" value="1"/>
</dbReference>
<dbReference type="Pfam" id="PF00271">
    <property type="entry name" value="Helicase_C"/>
    <property type="match status" value="1"/>
</dbReference>
<evidence type="ECO:0000259" key="8">
    <source>
        <dbReference type="PROSITE" id="PS51194"/>
    </source>
</evidence>